<protein>
    <recommendedName>
        <fullName evidence="4">DUF3592 domain-containing protein</fullName>
    </recommendedName>
</protein>
<gene>
    <name evidence="2" type="ORF">KCG48_11405</name>
</gene>
<proteinExistence type="predicted"/>
<evidence type="ECO:0000313" key="3">
    <source>
        <dbReference type="Proteomes" id="UP000675379"/>
    </source>
</evidence>
<dbReference type="Proteomes" id="UP000675379">
    <property type="component" value="Unassembled WGS sequence"/>
</dbReference>
<name>A0A941CQM3_9CLOT</name>
<evidence type="ECO:0000313" key="2">
    <source>
        <dbReference type="EMBL" id="MBR0576922.1"/>
    </source>
</evidence>
<keyword evidence="1" id="KW-1133">Transmembrane helix</keyword>
<keyword evidence="1" id="KW-0812">Transmembrane</keyword>
<dbReference type="EMBL" id="JAGSCS010000017">
    <property type="protein sequence ID" value="MBR0576922.1"/>
    <property type="molecule type" value="Genomic_DNA"/>
</dbReference>
<keyword evidence="3" id="KW-1185">Reference proteome</keyword>
<dbReference type="RefSeq" id="WP_211802342.1">
    <property type="nucleotide sequence ID" value="NZ_JAGSCS010000017.1"/>
</dbReference>
<dbReference type="AlphaFoldDB" id="A0A941CQM3"/>
<accession>A0A941CQM3</accession>
<organism evidence="2 3">
    <name type="scientific">Proteiniclasticum sediminis</name>
    <dbReference type="NCBI Taxonomy" id="2804028"/>
    <lineage>
        <taxon>Bacteria</taxon>
        <taxon>Bacillati</taxon>
        <taxon>Bacillota</taxon>
        <taxon>Clostridia</taxon>
        <taxon>Eubacteriales</taxon>
        <taxon>Clostridiaceae</taxon>
        <taxon>Proteiniclasticum</taxon>
    </lineage>
</organism>
<sequence>MKSKRMPRMLISLLGVVFILWGTMSVALGVFGEETTAYVTDIRREGGERSDGKPGRYTYITSYTFTSLNGKKIDGFARNIRDGAYVKADGTSTVRIRYFNSFPYFNAMENDTGLRGGPLILILVGGVLILLMAPKHGTGP</sequence>
<reference evidence="2" key="1">
    <citation type="submission" date="2021-04" db="EMBL/GenBank/DDBJ databases">
        <title>Proteiniclasticum sedimins sp. nov., an obligate anaerobic bacterium isolated from anaerobic sludge.</title>
        <authorList>
            <person name="Liu J."/>
        </authorList>
    </citation>
    <scope>NUCLEOTIDE SEQUENCE</scope>
    <source>
        <strain evidence="2">BAD-10</strain>
    </source>
</reference>
<evidence type="ECO:0000256" key="1">
    <source>
        <dbReference type="SAM" id="Phobius"/>
    </source>
</evidence>
<keyword evidence="1" id="KW-0472">Membrane</keyword>
<feature type="transmembrane region" description="Helical" evidence="1">
    <location>
        <begin position="113"/>
        <end position="133"/>
    </location>
</feature>
<comment type="caution">
    <text evidence="2">The sequence shown here is derived from an EMBL/GenBank/DDBJ whole genome shotgun (WGS) entry which is preliminary data.</text>
</comment>
<evidence type="ECO:0008006" key="4">
    <source>
        <dbReference type="Google" id="ProtNLM"/>
    </source>
</evidence>